<evidence type="ECO:0000313" key="1">
    <source>
        <dbReference type="EMBL" id="KAF3945012.1"/>
    </source>
</evidence>
<sequence>GLWIGLLCGVLMQTTVLSFIIWRTNWDDQVKKASERLNRWYLDSPEETN</sequence>
<dbReference type="OrthoDB" id="2126698at2759"/>
<name>A0A8J4V4Y3_9ROSI</name>
<reference evidence="1" key="1">
    <citation type="submission" date="2020-03" db="EMBL/GenBank/DDBJ databases">
        <title>Castanea mollissima Vanexum genome sequencing.</title>
        <authorList>
            <person name="Staton M."/>
        </authorList>
    </citation>
    <scope>NUCLEOTIDE SEQUENCE</scope>
    <source>
        <tissue evidence="1">Leaf</tissue>
    </source>
</reference>
<feature type="non-terminal residue" evidence="1">
    <location>
        <position position="1"/>
    </location>
</feature>
<organism evidence="1 2">
    <name type="scientific">Castanea mollissima</name>
    <name type="common">Chinese chestnut</name>
    <dbReference type="NCBI Taxonomy" id="60419"/>
    <lineage>
        <taxon>Eukaryota</taxon>
        <taxon>Viridiplantae</taxon>
        <taxon>Streptophyta</taxon>
        <taxon>Embryophyta</taxon>
        <taxon>Tracheophyta</taxon>
        <taxon>Spermatophyta</taxon>
        <taxon>Magnoliopsida</taxon>
        <taxon>eudicotyledons</taxon>
        <taxon>Gunneridae</taxon>
        <taxon>Pentapetalae</taxon>
        <taxon>rosids</taxon>
        <taxon>fabids</taxon>
        <taxon>Fagales</taxon>
        <taxon>Fagaceae</taxon>
        <taxon>Castanea</taxon>
    </lineage>
</organism>
<accession>A0A8J4V4Y3</accession>
<evidence type="ECO:0000313" key="2">
    <source>
        <dbReference type="Proteomes" id="UP000737018"/>
    </source>
</evidence>
<protein>
    <recommendedName>
        <fullName evidence="3">Protein DETOXIFICATION</fullName>
    </recommendedName>
</protein>
<dbReference type="AlphaFoldDB" id="A0A8J4V4Y3"/>
<dbReference type="Proteomes" id="UP000737018">
    <property type="component" value="Unassembled WGS sequence"/>
</dbReference>
<dbReference type="EMBL" id="JRKL02012509">
    <property type="protein sequence ID" value="KAF3945012.1"/>
    <property type="molecule type" value="Genomic_DNA"/>
</dbReference>
<gene>
    <name evidence="1" type="ORF">CMV_028569</name>
</gene>
<proteinExistence type="predicted"/>
<keyword evidence="2" id="KW-1185">Reference proteome</keyword>
<evidence type="ECO:0008006" key="3">
    <source>
        <dbReference type="Google" id="ProtNLM"/>
    </source>
</evidence>
<comment type="caution">
    <text evidence="1">The sequence shown here is derived from an EMBL/GenBank/DDBJ whole genome shotgun (WGS) entry which is preliminary data.</text>
</comment>